<dbReference type="EMBL" id="HBGA01091840">
    <property type="protein sequence ID" value="CAD9023309.1"/>
    <property type="molecule type" value="Transcribed_RNA"/>
</dbReference>
<sequence length="121" mass="13070">MTMMCHNGMARSVPGIAKTAYRCALETDGPGVDTPIDFHRSATTTGYPNGAQKELAVVPTPLLERKWPGTHSPMASGVGHVGCHLTYIILPKGWDNITCIHLLPQLLMRGYFSLSGCAFTL</sequence>
<reference evidence="1" key="1">
    <citation type="submission" date="2021-01" db="EMBL/GenBank/DDBJ databases">
        <authorList>
            <person name="Corre E."/>
            <person name="Pelletier E."/>
            <person name="Niang G."/>
            <person name="Scheremetjew M."/>
            <person name="Finn R."/>
            <person name="Kale V."/>
            <person name="Holt S."/>
            <person name="Cochrane G."/>
            <person name="Meng A."/>
            <person name="Brown T."/>
            <person name="Cohen L."/>
        </authorList>
    </citation>
    <scope>NUCLEOTIDE SEQUENCE</scope>
    <source>
        <strain evidence="1">NIES-381</strain>
    </source>
</reference>
<name>A0A7S1NJ95_9EUGL</name>
<organism evidence="1">
    <name type="scientific">Eutreptiella gymnastica</name>
    <dbReference type="NCBI Taxonomy" id="73025"/>
    <lineage>
        <taxon>Eukaryota</taxon>
        <taxon>Discoba</taxon>
        <taxon>Euglenozoa</taxon>
        <taxon>Euglenida</taxon>
        <taxon>Spirocuta</taxon>
        <taxon>Euglenophyceae</taxon>
        <taxon>Eutreptiales</taxon>
        <taxon>Eutreptiaceae</taxon>
        <taxon>Eutreptiella</taxon>
    </lineage>
</organism>
<accession>A0A7S1NJ95</accession>
<evidence type="ECO:0000313" key="1">
    <source>
        <dbReference type="EMBL" id="CAD9023309.1"/>
    </source>
</evidence>
<proteinExistence type="predicted"/>
<dbReference type="AlphaFoldDB" id="A0A7S1NJ95"/>
<gene>
    <name evidence="1" type="ORF">EGYM00392_LOCUS34431</name>
</gene>
<protein>
    <submittedName>
        <fullName evidence="1">Uncharacterized protein</fullName>
    </submittedName>
</protein>